<dbReference type="GO" id="GO:0006355">
    <property type="term" value="P:regulation of DNA-templated transcription"/>
    <property type="evidence" value="ECO:0007669"/>
    <property type="project" value="InterPro"/>
</dbReference>
<dbReference type="KEGG" id="vg:65102709"/>
<keyword evidence="3" id="KW-0812">Transmembrane</keyword>
<dbReference type="RefSeq" id="YP_010087425.1">
    <property type="nucleotide sequence ID" value="NC_055554.1"/>
</dbReference>
<feature type="region of interest" description="Disordered" evidence="2">
    <location>
        <begin position="1"/>
        <end position="28"/>
    </location>
</feature>
<dbReference type="EMBL" id="MG452721">
    <property type="protein sequence ID" value="AZB49155.1"/>
    <property type="molecule type" value="Genomic_DNA"/>
</dbReference>
<name>A0A3S5HA08_9GAMA</name>
<sequence length="325" mass="37611">MKQRDRSGYMDRRRPMGPRPERLRLRTEDKRMQDSFERMRVPSSALRPLHGEPFHPTLFPLGEQCISFIKIQPPTFEPEVGFSHFTEKLIMNACVTTDLKDKSFPSTSIRTHLRELKTFFKTTPNFNAFYNCRLASIQQAGLVDLLAFQEETVFHLRSHLEEFNFITDDDRQHDMILASIDTLCQQVMFKLRGIISLHTGPDYQGAIVRQLCYLMAAGNREEDCGRMLNELSLDFGLGVLAAYCLIPMLFLRFREDKTMCLFIFKYLDLYRPGMIMGIFNQMLMGHRGYASNDSTFVSTVFQAVGVDTINRGLFFYPLPDSPPHV</sequence>
<dbReference type="Pfam" id="PF05459">
    <property type="entry name" value="Herpes_UL69"/>
    <property type="match status" value="1"/>
</dbReference>
<organism evidence="4">
    <name type="scientific">Vombatid gammaherpesvirus 1</name>
    <dbReference type="NCBI Taxonomy" id="2052651"/>
    <lineage>
        <taxon>Viruses</taxon>
        <taxon>Duplodnaviria</taxon>
        <taxon>Heunggongvirae</taxon>
        <taxon>Peploviricota</taxon>
        <taxon>Herviviricetes</taxon>
        <taxon>Herpesvirales</taxon>
        <taxon>Orthoherpesviridae</taxon>
        <taxon>Gammaherpesvirinae</taxon>
        <taxon>Manticavirus</taxon>
        <taxon>Manticavirus vombatidgamma1</taxon>
    </lineage>
</organism>
<evidence type="ECO:0000256" key="2">
    <source>
        <dbReference type="SAM" id="MobiDB-lite"/>
    </source>
</evidence>
<gene>
    <name evidence="4" type="primary">ORF57</name>
</gene>
<feature type="transmembrane region" description="Helical" evidence="3">
    <location>
        <begin position="235"/>
        <end position="253"/>
    </location>
</feature>
<dbReference type="GeneID" id="65102709"/>
<evidence type="ECO:0000313" key="5">
    <source>
        <dbReference type="Proteomes" id="UP000679767"/>
    </source>
</evidence>
<keyword evidence="5" id="KW-1185">Reference proteome</keyword>
<keyword evidence="3" id="KW-1133">Transmembrane helix</keyword>
<reference evidence="4" key="1">
    <citation type="submission" date="2017-11" db="EMBL/GenBank/DDBJ databases">
        <title>The distinct marsupial branch of gammaherpesviruses includes novel host-derived genes seldom found in other viruses.</title>
        <authorList>
            <person name="Vaz P.K."/>
        </authorList>
    </citation>
    <scope>NUCLEOTIDE SEQUENCE</scope>
    <source>
        <strain evidence="4">V3187/11</strain>
    </source>
</reference>
<dbReference type="InterPro" id="IPR008648">
    <property type="entry name" value="ICP27-like"/>
</dbReference>
<dbReference type="Proteomes" id="UP000679767">
    <property type="component" value="Segment"/>
</dbReference>
<evidence type="ECO:0000256" key="3">
    <source>
        <dbReference type="SAM" id="Phobius"/>
    </source>
</evidence>
<proteinExistence type="predicted"/>
<keyword evidence="3" id="KW-0472">Membrane</keyword>
<keyword evidence="1" id="KW-0244">Early protein</keyword>
<protein>
    <submittedName>
        <fullName evidence="4">Transcriptional control factor</fullName>
    </submittedName>
</protein>
<evidence type="ECO:0000313" key="4">
    <source>
        <dbReference type="EMBL" id="AZB49155.1"/>
    </source>
</evidence>
<accession>A0A3S5HA08</accession>
<evidence type="ECO:0000256" key="1">
    <source>
        <dbReference type="ARBA" id="ARBA00022518"/>
    </source>
</evidence>